<dbReference type="KEGG" id="nfa:NFA_46260"/>
<dbReference type="eggNOG" id="COG1737">
    <property type="taxonomic scope" value="Bacteria"/>
</dbReference>
<proteinExistence type="predicted"/>
<feature type="compositionally biased region" description="Basic and acidic residues" evidence="1">
    <location>
        <begin position="396"/>
        <end position="407"/>
    </location>
</feature>
<gene>
    <name evidence="2" type="ordered locus">NFA_46260</name>
</gene>
<dbReference type="InterPro" id="IPR046348">
    <property type="entry name" value="SIS_dom_sf"/>
</dbReference>
<dbReference type="Proteomes" id="UP000006820">
    <property type="component" value="Chromosome"/>
</dbReference>
<dbReference type="AlphaFoldDB" id="Q5YQR4"/>
<accession>Q5YQR4</accession>
<dbReference type="EMBL" id="AP006618">
    <property type="protein sequence ID" value="BAD59477.1"/>
    <property type="molecule type" value="Genomic_DNA"/>
</dbReference>
<evidence type="ECO:0000313" key="2">
    <source>
        <dbReference type="EMBL" id="BAD59477.1"/>
    </source>
</evidence>
<evidence type="ECO:0008006" key="4">
    <source>
        <dbReference type="Google" id="ProtNLM"/>
    </source>
</evidence>
<feature type="region of interest" description="Disordered" evidence="1">
    <location>
        <begin position="394"/>
        <end position="419"/>
    </location>
</feature>
<dbReference type="GO" id="GO:0097367">
    <property type="term" value="F:carbohydrate derivative binding"/>
    <property type="evidence" value="ECO:0007669"/>
    <property type="project" value="InterPro"/>
</dbReference>
<keyword evidence="3" id="KW-1185">Reference proteome</keyword>
<dbReference type="HOGENOM" id="CLU_059687_1_0_11"/>
<sequence>MGRPMIAGTPVLDLDDAASLEAADSGGALRSAASGGAQVRATAAAVGENALARLADLRPRSVVFVSGSGRAARAAGLLMMALGDRAGLPVVHAAGLPPWVGPLDVVLVAGDDAGDPRLIDAVDRALRRGAEVVVAAPNEGPLRMAAAGRAALLEPRVPVLDHNRLLRFLAAGIAVLRMVDPARSGAAVPELTALADMLDAEALRDAPQNEVFHNPAKTLAARMQQRGLVLVGDSPAAAELADHAAEVLLQAAGRVASSADLAEAVAAGPQLTAAAGEQAPDFDPLFHDEELDGPAPVDRIRVFVLSTDPDQTAARRRLAVFGTGGLVDADLVTADIDLLRSALTDPAALTPQPEDRTATGDHGTELEQLAVLALRLEMAAAYLRLIGGHGTADATPDYRSDDYRDENYTSADQYDGGRF</sequence>
<reference evidence="2 3" key="1">
    <citation type="journal article" date="2004" name="Proc. Natl. Acad. Sci. U.S.A.">
        <title>The complete genomic sequence of Nocardia farcinica IFM 10152.</title>
        <authorList>
            <person name="Ishikawa J."/>
            <person name="Yamashita A."/>
            <person name="Mikami Y."/>
            <person name="Hoshino Y."/>
            <person name="Kurita H."/>
            <person name="Hotta K."/>
            <person name="Shiba T."/>
            <person name="Hattori M."/>
        </authorList>
    </citation>
    <scope>NUCLEOTIDE SEQUENCE [LARGE SCALE GENOMIC DNA]</scope>
    <source>
        <strain evidence="2 3">IFM 10152</strain>
    </source>
</reference>
<dbReference type="GO" id="GO:1901135">
    <property type="term" value="P:carbohydrate derivative metabolic process"/>
    <property type="evidence" value="ECO:0007669"/>
    <property type="project" value="InterPro"/>
</dbReference>
<protein>
    <recommendedName>
        <fullName evidence="4">TobH protein</fullName>
    </recommendedName>
</protein>
<name>Q5YQR4_NOCFA</name>
<evidence type="ECO:0000256" key="1">
    <source>
        <dbReference type="SAM" id="MobiDB-lite"/>
    </source>
</evidence>
<dbReference type="STRING" id="247156.NFA_46260"/>
<evidence type="ECO:0000313" key="3">
    <source>
        <dbReference type="Proteomes" id="UP000006820"/>
    </source>
</evidence>
<organism evidence="2 3">
    <name type="scientific">Nocardia farcinica (strain IFM 10152)</name>
    <dbReference type="NCBI Taxonomy" id="247156"/>
    <lineage>
        <taxon>Bacteria</taxon>
        <taxon>Bacillati</taxon>
        <taxon>Actinomycetota</taxon>
        <taxon>Actinomycetes</taxon>
        <taxon>Mycobacteriales</taxon>
        <taxon>Nocardiaceae</taxon>
        <taxon>Nocardia</taxon>
    </lineage>
</organism>
<dbReference type="SUPFAM" id="SSF53697">
    <property type="entry name" value="SIS domain"/>
    <property type="match status" value="1"/>
</dbReference>